<dbReference type="AlphaFoldDB" id="A4CFC4"/>
<organism evidence="2 3">
    <name type="scientific">Pseudoalteromonas tunicata D2</name>
    <dbReference type="NCBI Taxonomy" id="87626"/>
    <lineage>
        <taxon>Bacteria</taxon>
        <taxon>Pseudomonadati</taxon>
        <taxon>Pseudomonadota</taxon>
        <taxon>Gammaproteobacteria</taxon>
        <taxon>Alteromonadales</taxon>
        <taxon>Pseudoalteromonadaceae</taxon>
        <taxon>Pseudoalteromonas</taxon>
    </lineage>
</organism>
<protein>
    <recommendedName>
        <fullName evidence="4">Alpha/beta hydrolase</fullName>
    </recommendedName>
</protein>
<feature type="chain" id="PRO_5002666300" description="Alpha/beta hydrolase" evidence="1">
    <location>
        <begin position="21"/>
        <end position="268"/>
    </location>
</feature>
<dbReference type="InterPro" id="IPR029058">
    <property type="entry name" value="AB_hydrolase_fold"/>
</dbReference>
<dbReference type="SUPFAM" id="SSF53474">
    <property type="entry name" value="alpha/beta-Hydrolases"/>
    <property type="match status" value="1"/>
</dbReference>
<keyword evidence="3" id="KW-1185">Reference proteome</keyword>
<proteinExistence type="predicted"/>
<accession>A4CFC4</accession>
<dbReference type="EMBL" id="AAOH01000012">
    <property type="protein sequence ID" value="EAR26562.1"/>
    <property type="molecule type" value="Genomic_DNA"/>
</dbReference>
<dbReference type="eggNOG" id="COG4188">
    <property type="taxonomic scope" value="Bacteria"/>
</dbReference>
<gene>
    <name evidence="2" type="ORF">PTD2_09454</name>
</gene>
<comment type="caution">
    <text evidence="2">The sequence shown here is derived from an EMBL/GenBank/DDBJ whole genome shotgun (WGS) entry which is preliminary data.</text>
</comment>
<evidence type="ECO:0000313" key="2">
    <source>
        <dbReference type="EMBL" id="EAR26562.1"/>
    </source>
</evidence>
<feature type="signal peptide" evidence="1">
    <location>
        <begin position="1"/>
        <end position="20"/>
    </location>
</feature>
<sequence>MNLSSLVTFLSAILPTTLNATSSNETLTLEHHTQIIHDEARHRDIPVTLYFPNTSNCNKNAPCKVAIFGAGYGMANTDYTFLAKQLNQQGVLMVSIAHELANDPPLSREQPFVKTRNENWQRGAQTVLFVRQALKSQYPEYNFDAVTLMGHSNGGDISALLANQGHSFIDAVITYDHRRVPLPRTKDIKILSVRASDYPADDKVLPTQAEQLQFNSCVVSIANARHNDMADHGPQWLKQQMSLVTAEFLHGKSCKELDVLLNNHNINQ</sequence>
<evidence type="ECO:0000256" key="1">
    <source>
        <dbReference type="SAM" id="SignalP"/>
    </source>
</evidence>
<name>A4CFC4_9GAMM</name>
<dbReference type="RefSeq" id="WP_009839265.1">
    <property type="nucleotide sequence ID" value="NZ_AAOH01000012.1"/>
</dbReference>
<dbReference type="Proteomes" id="UP000006201">
    <property type="component" value="Unassembled WGS sequence"/>
</dbReference>
<dbReference type="STRING" id="87626.PTD2_09454"/>
<dbReference type="Gene3D" id="3.40.50.1820">
    <property type="entry name" value="alpha/beta hydrolase"/>
    <property type="match status" value="1"/>
</dbReference>
<dbReference type="HOGENOM" id="CLU_086364_0_0_6"/>
<keyword evidence="1" id="KW-0732">Signal</keyword>
<evidence type="ECO:0008006" key="4">
    <source>
        <dbReference type="Google" id="ProtNLM"/>
    </source>
</evidence>
<evidence type="ECO:0000313" key="3">
    <source>
        <dbReference type="Proteomes" id="UP000006201"/>
    </source>
</evidence>
<reference evidence="2 3" key="1">
    <citation type="submission" date="2006-02" db="EMBL/GenBank/DDBJ databases">
        <authorList>
            <person name="Moran M.A."/>
            <person name="Kjelleberg S."/>
            <person name="Egan S."/>
            <person name="Saunders N."/>
            <person name="Thomas T."/>
            <person name="Ferriera S."/>
            <person name="Johnson J."/>
            <person name="Kravitz S."/>
            <person name="Halpern A."/>
            <person name="Remington K."/>
            <person name="Beeson K."/>
            <person name="Tran B."/>
            <person name="Rogers Y.-H."/>
            <person name="Friedman R."/>
            <person name="Venter J.C."/>
        </authorList>
    </citation>
    <scope>NUCLEOTIDE SEQUENCE [LARGE SCALE GENOMIC DNA]</scope>
    <source>
        <strain evidence="2 3">D2</strain>
    </source>
</reference>